<accession>A0A813ITW1</accession>
<organism evidence="2 3">
    <name type="scientific">Polarella glacialis</name>
    <name type="common">Dinoflagellate</name>
    <dbReference type="NCBI Taxonomy" id="89957"/>
    <lineage>
        <taxon>Eukaryota</taxon>
        <taxon>Sar</taxon>
        <taxon>Alveolata</taxon>
        <taxon>Dinophyceae</taxon>
        <taxon>Suessiales</taxon>
        <taxon>Suessiaceae</taxon>
        <taxon>Polarella</taxon>
    </lineage>
</organism>
<feature type="compositionally biased region" description="Basic and acidic residues" evidence="1">
    <location>
        <begin position="47"/>
        <end position="63"/>
    </location>
</feature>
<protein>
    <submittedName>
        <fullName evidence="2">Uncharacterized protein</fullName>
    </submittedName>
</protein>
<proteinExistence type="predicted"/>
<reference evidence="2" key="1">
    <citation type="submission" date="2021-02" db="EMBL/GenBank/DDBJ databases">
        <authorList>
            <person name="Dougan E. K."/>
            <person name="Rhodes N."/>
            <person name="Thang M."/>
            <person name="Chan C."/>
        </authorList>
    </citation>
    <scope>NUCLEOTIDE SEQUENCE</scope>
</reference>
<dbReference type="Proteomes" id="UP000626109">
    <property type="component" value="Unassembled WGS sequence"/>
</dbReference>
<evidence type="ECO:0000256" key="1">
    <source>
        <dbReference type="SAM" id="MobiDB-lite"/>
    </source>
</evidence>
<sequence>RRGVLLLHWPGPSRWKPWAPRSSPLLSRSALEETWWAAREAVRAAAEADDHHASGAWRDDGRCGPEYPSSLRREGE</sequence>
<dbReference type="EMBL" id="CAJNNW010013073">
    <property type="protein sequence ID" value="CAE8655001.1"/>
    <property type="molecule type" value="Genomic_DNA"/>
</dbReference>
<dbReference type="AlphaFoldDB" id="A0A813ITW1"/>
<evidence type="ECO:0000313" key="2">
    <source>
        <dbReference type="EMBL" id="CAE8655001.1"/>
    </source>
</evidence>
<name>A0A813ITW1_POLGL</name>
<comment type="caution">
    <text evidence="2">The sequence shown here is derived from an EMBL/GenBank/DDBJ whole genome shotgun (WGS) entry which is preliminary data.</text>
</comment>
<gene>
    <name evidence="2" type="ORF">PGLA2088_LOCUS11354</name>
</gene>
<evidence type="ECO:0000313" key="3">
    <source>
        <dbReference type="Proteomes" id="UP000626109"/>
    </source>
</evidence>
<feature type="non-terminal residue" evidence="2">
    <location>
        <position position="1"/>
    </location>
</feature>
<feature type="region of interest" description="Disordered" evidence="1">
    <location>
        <begin position="47"/>
        <end position="76"/>
    </location>
</feature>
<feature type="non-terminal residue" evidence="2">
    <location>
        <position position="76"/>
    </location>
</feature>